<reference evidence="1" key="1">
    <citation type="submission" date="2018-09" db="EMBL/GenBank/DDBJ databases">
        <authorList>
            <person name="Ashton P.M."/>
            <person name="Dallman T."/>
            <person name="Nair S."/>
            <person name="De Pinna E."/>
            <person name="Peters T."/>
            <person name="Grant K."/>
        </authorList>
    </citation>
    <scope>NUCLEOTIDE SEQUENCE [LARGE SCALE GENOMIC DNA]</scope>
    <source>
        <strain evidence="3">140692</strain>
        <strain evidence="4">367309</strain>
        <strain evidence="1">412099</strain>
        <strain evidence="2">498895</strain>
    </source>
</reference>
<dbReference type="EMBL" id="AAAGSE010000108">
    <property type="protein sequence ID" value="EAC0790538.1"/>
    <property type="molecule type" value="Genomic_DNA"/>
</dbReference>
<dbReference type="Proteomes" id="UP000839631">
    <property type="component" value="Unassembled WGS sequence"/>
</dbReference>
<evidence type="ECO:0000313" key="3">
    <source>
        <dbReference type="EMBL" id="EBY8645503.1"/>
    </source>
</evidence>
<comment type="caution">
    <text evidence="1">The sequence shown here is derived from an EMBL/GenBank/DDBJ whole genome shotgun (WGS) entry which is preliminary data.</text>
</comment>
<protein>
    <submittedName>
        <fullName evidence="1">Uncharacterized protein</fullName>
    </submittedName>
</protein>
<dbReference type="Proteomes" id="UP000839708">
    <property type="component" value="Unassembled WGS sequence"/>
</dbReference>
<dbReference type="Proteomes" id="UP000839733">
    <property type="component" value="Unassembled WGS sequence"/>
</dbReference>
<evidence type="ECO:0000313" key="1">
    <source>
        <dbReference type="EMBL" id="EAC0790538.1"/>
    </source>
</evidence>
<organism evidence="1">
    <name type="scientific">Salmonella enterica subsp. enterica serovar Java</name>
    <dbReference type="NCBI Taxonomy" id="224729"/>
    <lineage>
        <taxon>Bacteria</taxon>
        <taxon>Pseudomonadati</taxon>
        <taxon>Pseudomonadota</taxon>
        <taxon>Gammaproteobacteria</taxon>
        <taxon>Enterobacterales</taxon>
        <taxon>Enterobacteriaceae</taxon>
        <taxon>Salmonella</taxon>
    </lineage>
</organism>
<accession>A0A3Z6QU66</accession>
<name>A0A3Z6QU66_SALEB</name>
<dbReference type="EMBL" id="AAHPHN010000136">
    <property type="protein sequence ID" value="EBY8645503.1"/>
    <property type="molecule type" value="Genomic_DNA"/>
</dbReference>
<dbReference type="EMBL" id="AAKVUB010000091">
    <property type="protein sequence ID" value="ECW2471754.1"/>
    <property type="molecule type" value="Genomic_DNA"/>
</dbReference>
<evidence type="ECO:0000313" key="2">
    <source>
        <dbReference type="EMBL" id="EBR8575375.1"/>
    </source>
</evidence>
<dbReference type="EMBL" id="AAGTQF010000185">
    <property type="protein sequence ID" value="EBR8575375.1"/>
    <property type="molecule type" value="Genomic_DNA"/>
</dbReference>
<sequence length="424" mass="47914">MNAKSSPERGRINREIAQNSGFTEIKLIARSDQDRLEIEKMKYDQLVRFIQQQPANAELAPPVRNALVEALGLKGSPLYNTTHGAMSHIITTMMDYGMTAQVVPAVRIYSACFPTSLSYVLKSFPGKVHNYLCRHGDTSSVVTWTERNPDWGDHIIASVLDGTFDAVLYQMRTAVGAMTLNQPVLTMLRRLKEDASGINAGAHEQAQQILDKAPETLIQSPRQWDADCNALRAFILYFLLVDLEKRYGDMACGERTFEIPFYEWQREVAEMPATGVVSFREDSELAEKYDYGLCIGWRYDKWEQFVYQAALGAVYLLNPRIAPRGTLKTSALEPGMAIRYAEDMLEKYLPYTGRALVDSPVGTGNMFDRAYRAARKLPDSLLRQIREEFGSFGTITDPVRFADMTSHFLTPDEARLLSSDFLHD</sequence>
<evidence type="ECO:0000313" key="4">
    <source>
        <dbReference type="EMBL" id="ECW2471754.1"/>
    </source>
</evidence>
<dbReference type="AlphaFoldDB" id="A0A3Z6QU66"/>
<gene>
    <name evidence="1" type="ORF">D6K54_28245</name>
    <name evidence="3" type="ORF">D6S17_29090</name>
    <name evidence="2" type="ORF">DOV67_28520</name>
    <name evidence="4" type="ORF">EZX71_28330</name>
</gene>
<proteinExistence type="predicted"/>